<accession>A0A1A8ZD11</accession>
<proteinExistence type="predicted"/>
<reference evidence="4" key="2">
    <citation type="submission" date="2016-05" db="EMBL/GenBank/DDBJ databases">
        <authorList>
            <person name="Naeem Raeece"/>
        </authorList>
    </citation>
    <scope>NUCLEOTIDE SEQUENCE [LARGE SCALE GENOMIC DNA]</scope>
</reference>
<protein>
    <submittedName>
        <fullName evidence="2">Uncharacterized protein</fullName>
    </submittedName>
</protein>
<evidence type="ECO:0000313" key="3">
    <source>
        <dbReference type="EMBL" id="SBT42089.1"/>
    </source>
</evidence>
<evidence type="ECO:0000313" key="4">
    <source>
        <dbReference type="Proteomes" id="UP000078550"/>
    </source>
</evidence>
<keyword evidence="5" id="KW-1185">Reference proteome</keyword>
<dbReference type="EMBL" id="FLRD01000120">
    <property type="protein sequence ID" value="SBT41686.1"/>
    <property type="molecule type" value="Genomic_DNA"/>
</dbReference>
<name>A0A1A8ZD11_PLAOA</name>
<dbReference type="Proteomes" id="UP000078555">
    <property type="component" value="Unassembled WGS sequence"/>
</dbReference>
<dbReference type="EMBL" id="FLRE01000163">
    <property type="protein sequence ID" value="SBT42089.1"/>
    <property type="molecule type" value="Genomic_DNA"/>
</dbReference>
<feature type="region of interest" description="Disordered" evidence="1">
    <location>
        <begin position="121"/>
        <end position="165"/>
    </location>
</feature>
<organism evidence="2 5">
    <name type="scientific">Plasmodium ovale wallikeri</name>
    <dbReference type="NCBI Taxonomy" id="864142"/>
    <lineage>
        <taxon>Eukaryota</taxon>
        <taxon>Sar</taxon>
        <taxon>Alveolata</taxon>
        <taxon>Apicomplexa</taxon>
        <taxon>Aconoidasida</taxon>
        <taxon>Haemosporida</taxon>
        <taxon>Plasmodiidae</taxon>
        <taxon>Plasmodium</taxon>
        <taxon>Plasmodium (Plasmodium)</taxon>
    </lineage>
</organism>
<gene>
    <name evidence="2" type="ORF">POVWA1_044520</name>
    <name evidence="3" type="ORF">POVWA2_043110</name>
</gene>
<feature type="region of interest" description="Disordered" evidence="1">
    <location>
        <begin position="181"/>
        <end position="206"/>
    </location>
</feature>
<feature type="compositionally biased region" description="Basic and acidic residues" evidence="1">
    <location>
        <begin position="183"/>
        <end position="194"/>
    </location>
</feature>
<sequence>MNFVENKPDIPFCDNRHNCKPHKCSIKNEAEESHLNCYWPPHSMGNRLNLEKFYISKNPNSNGNMYNDARMHGARHHETQLYFPNDMPIQNGINKTYPYPRPHPHPHPHPIFQADFNSNERTLRGSYPNEKVFPKDSSLGNNIKSTDSGRRRKDYCQPPNYDITDNRRKHKNRIKMNYNYGYKSDDEVNSDKDYQSNYENSDTSKKKKGINNTIINVTTDGTSSESDYTEYSEKSILGLKKKKKKRPRKLFMGKYFFSEIKNSFLPPWNMRTESHPPLVIPRCARVFYGTPGWVKSDGATTPEIVVRF</sequence>
<evidence type="ECO:0000313" key="5">
    <source>
        <dbReference type="Proteomes" id="UP000078555"/>
    </source>
</evidence>
<dbReference type="AlphaFoldDB" id="A0A1A8ZD11"/>
<reference evidence="2" key="1">
    <citation type="submission" date="2016-05" db="EMBL/GenBank/DDBJ databases">
        <authorList>
            <person name="Lavstsen T."/>
            <person name="Jespersen J.S."/>
        </authorList>
    </citation>
    <scope>NUCLEOTIDE SEQUENCE [LARGE SCALE GENOMIC DNA]</scope>
</reference>
<reference evidence="5" key="3">
    <citation type="submission" date="2016-05" db="EMBL/GenBank/DDBJ databases">
        <authorList>
            <person name="Naeem R."/>
        </authorList>
    </citation>
    <scope>NUCLEOTIDE SEQUENCE [LARGE SCALE GENOMIC DNA]</scope>
</reference>
<dbReference type="Proteomes" id="UP000078550">
    <property type="component" value="Unassembled WGS sequence"/>
</dbReference>
<evidence type="ECO:0000256" key="1">
    <source>
        <dbReference type="SAM" id="MobiDB-lite"/>
    </source>
</evidence>
<evidence type="ECO:0000313" key="2">
    <source>
        <dbReference type="EMBL" id="SBT41686.1"/>
    </source>
</evidence>